<dbReference type="AlphaFoldDB" id="A0A8J7CI70"/>
<comment type="caution">
    <text evidence="1">The sequence shown here is derived from an EMBL/GenBank/DDBJ whole genome shotgun (WGS) entry which is preliminary data.</text>
</comment>
<dbReference type="Proteomes" id="UP000609121">
    <property type="component" value="Unassembled WGS sequence"/>
</dbReference>
<sequence>MTRGVLAGLVFGLAVAAVLLAMAAVQIEQAKPVPPGAAPVVRQVLPPVAPQPAAAVAPAPPGAARIFHDAGAPSRPVPPPRPVALSAGTALPALAAPPAPALIDLSAVAPPVLLRIGPTERDGAAAPPAAV</sequence>
<feature type="non-terminal residue" evidence="1">
    <location>
        <position position="131"/>
    </location>
</feature>
<evidence type="ECO:0000313" key="1">
    <source>
        <dbReference type="EMBL" id="MBE3639225.1"/>
    </source>
</evidence>
<proteinExistence type="predicted"/>
<gene>
    <name evidence="1" type="ORF">ICN82_13555</name>
</gene>
<reference evidence="1" key="1">
    <citation type="submission" date="2020-09" db="EMBL/GenBank/DDBJ databases">
        <title>A novel bacterium of genus Mangrovicoccus, isolated from South China Sea.</title>
        <authorList>
            <person name="Huang H."/>
            <person name="Mo K."/>
            <person name="Hu Y."/>
        </authorList>
    </citation>
    <scope>NUCLEOTIDE SEQUENCE</scope>
    <source>
        <strain evidence="1">HB182678</strain>
    </source>
</reference>
<dbReference type="EMBL" id="JACVXA010000041">
    <property type="protein sequence ID" value="MBE3639225.1"/>
    <property type="molecule type" value="Genomic_DNA"/>
</dbReference>
<protein>
    <submittedName>
        <fullName evidence="1">Uncharacterized protein</fullName>
    </submittedName>
</protein>
<accession>A0A8J7CI70</accession>
<organism evidence="1 2">
    <name type="scientific">Mangrovicoccus algicola</name>
    <dbReference type="NCBI Taxonomy" id="2771008"/>
    <lineage>
        <taxon>Bacteria</taxon>
        <taxon>Pseudomonadati</taxon>
        <taxon>Pseudomonadota</taxon>
        <taxon>Alphaproteobacteria</taxon>
        <taxon>Rhodobacterales</taxon>
        <taxon>Paracoccaceae</taxon>
        <taxon>Mangrovicoccus</taxon>
    </lineage>
</organism>
<name>A0A8J7CI70_9RHOB</name>
<evidence type="ECO:0000313" key="2">
    <source>
        <dbReference type="Proteomes" id="UP000609121"/>
    </source>
</evidence>
<keyword evidence="2" id="KW-1185">Reference proteome</keyword>